<dbReference type="PANTHER" id="PTHR47980">
    <property type="entry name" value="LD44762P"/>
    <property type="match status" value="1"/>
</dbReference>
<dbReference type="InterPro" id="IPR005225">
    <property type="entry name" value="Small_GTP-bd"/>
</dbReference>
<dbReference type="PRINTS" id="PR00449">
    <property type="entry name" value="RASTRNSFRMNG"/>
</dbReference>
<dbReference type="NCBIfam" id="TIGR00231">
    <property type="entry name" value="small_GTP"/>
    <property type="match status" value="2"/>
</dbReference>
<comment type="caution">
    <text evidence="6">The sequence shown here is derived from an EMBL/GenBank/DDBJ whole genome shotgun (WGS) entry which is preliminary data.</text>
</comment>
<sequence length="274" mass="31697">MPRAMDNYLDLKFLAIGDSGVGKTCILNQYVDGKFTKQLGTTVGIDIRNKTIFYTSNKTNKIYNVQLQLWDTAGQERYRSLTTSFFRDAMGFMLVFDVTSETSFLNVRFIHRIKPTKYIMDTAGQERYRSLTTSFFRDAMGFMLVFDVTSETSFLNVRNWIGEIQSNAYSENVDMILIGNKCDLEDERIITKIRALEFAQQYHVQYIETSALENRNVVESIELLLDTVMKRLDGDENFSKRNSGLPTKSSEQIELDLLKKKTKTRTDLSYCCNY</sequence>
<dbReference type="PROSITE" id="PS51420">
    <property type="entry name" value="RHO"/>
    <property type="match status" value="1"/>
</dbReference>
<dbReference type="SMART" id="SM00175">
    <property type="entry name" value="RAB"/>
    <property type="match status" value="1"/>
</dbReference>
<keyword evidence="5" id="KW-0636">Prenylation</keyword>
<dbReference type="EMBL" id="CAJNOG010002342">
    <property type="protein sequence ID" value="CAF1500984.1"/>
    <property type="molecule type" value="Genomic_DNA"/>
</dbReference>
<evidence type="ECO:0000256" key="3">
    <source>
        <dbReference type="ARBA" id="ARBA00023134"/>
    </source>
</evidence>
<dbReference type="AlphaFoldDB" id="A0A815T5D2"/>
<evidence type="ECO:0000256" key="1">
    <source>
        <dbReference type="ARBA" id="ARBA00006270"/>
    </source>
</evidence>
<evidence type="ECO:0000256" key="5">
    <source>
        <dbReference type="ARBA" id="ARBA00023289"/>
    </source>
</evidence>
<dbReference type="InterPro" id="IPR050305">
    <property type="entry name" value="Small_GTPase_Rab"/>
</dbReference>
<dbReference type="GO" id="GO:0005525">
    <property type="term" value="F:GTP binding"/>
    <property type="evidence" value="ECO:0007669"/>
    <property type="project" value="UniProtKB-KW"/>
</dbReference>
<evidence type="ECO:0000256" key="4">
    <source>
        <dbReference type="ARBA" id="ARBA00023288"/>
    </source>
</evidence>
<keyword evidence="4" id="KW-0449">Lipoprotein</keyword>
<dbReference type="InterPro" id="IPR027417">
    <property type="entry name" value="P-loop_NTPase"/>
</dbReference>
<dbReference type="Proteomes" id="UP000663845">
    <property type="component" value="Unassembled WGS sequence"/>
</dbReference>
<dbReference type="InterPro" id="IPR001806">
    <property type="entry name" value="Small_GTPase"/>
</dbReference>
<dbReference type="PROSITE" id="PS51421">
    <property type="entry name" value="RAS"/>
    <property type="match status" value="1"/>
</dbReference>
<dbReference type="GO" id="GO:0003924">
    <property type="term" value="F:GTPase activity"/>
    <property type="evidence" value="ECO:0007669"/>
    <property type="project" value="InterPro"/>
</dbReference>
<dbReference type="SMART" id="SM00173">
    <property type="entry name" value="RAS"/>
    <property type="match status" value="1"/>
</dbReference>
<organism evidence="6 7">
    <name type="scientific">Adineta steineri</name>
    <dbReference type="NCBI Taxonomy" id="433720"/>
    <lineage>
        <taxon>Eukaryota</taxon>
        <taxon>Metazoa</taxon>
        <taxon>Spiralia</taxon>
        <taxon>Gnathifera</taxon>
        <taxon>Rotifera</taxon>
        <taxon>Eurotatoria</taxon>
        <taxon>Bdelloidea</taxon>
        <taxon>Adinetida</taxon>
        <taxon>Adinetidae</taxon>
        <taxon>Adineta</taxon>
    </lineage>
</organism>
<protein>
    <submittedName>
        <fullName evidence="6">Uncharacterized protein</fullName>
    </submittedName>
</protein>
<reference evidence="6" key="1">
    <citation type="submission" date="2021-02" db="EMBL/GenBank/DDBJ databases">
        <authorList>
            <person name="Nowell W R."/>
        </authorList>
    </citation>
    <scope>NUCLEOTIDE SEQUENCE</scope>
</reference>
<proteinExistence type="inferred from homology"/>
<dbReference type="SUPFAM" id="SSF52540">
    <property type="entry name" value="P-loop containing nucleoside triphosphate hydrolases"/>
    <property type="match status" value="2"/>
</dbReference>
<evidence type="ECO:0000313" key="6">
    <source>
        <dbReference type="EMBL" id="CAF1500984.1"/>
    </source>
</evidence>
<dbReference type="SMART" id="SM00174">
    <property type="entry name" value="RHO"/>
    <property type="match status" value="1"/>
</dbReference>
<dbReference type="Gene3D" id="3.40.50.300">
    <property type="entry name" value="P-loop containing nucleotide triphosphate hydrolases"/>
    <property type="match status" value="2"/>
</dbReference>
<accession>A0A815T5D2</accession>
<dbReference type="PROSITE" id="PS51419">
    <property type="entry name" value="RAB"/>
    <property type="match status" value="1"/>
</dbReference>
<name>A0A815T5D2_9BILA</name>
<keyword evidence="2" id="KW-0547">Nucleotide-binding</keyword>
<evidence type="ECO:0000256" key="2">
    <source>
        <dbReference type="ARBA" id="ARBA00022741"/>
    </source>
</evidence>
<keyword evidence="3" id="KW-0342">GTP-binding</keyword>
<gene>
    <name evidence="6" type="ORF">JYZ213_LOCUS43479</name>
</gene>
<dbReference type="FunFam" id="3.40.50.300:FF:001447">
    <property type="entry name" value="Ras-related protein Rab-1B"/>
    <property type="match status" value="2"/>
</dbReference>
<dbReference type="Pfam" id="PF00071">
    <property type="entry name" value="Ras"/>
    <property type="match status" value="2"/>
</dbReference>
<comment type="similarity">
    <text evidence="1">Belongs to the small GTPase superfamily. Rab family.</text>
</comment>
<evidence type="ECO:0000313" key="7">
    <source>
        <dbReference type="Proteomes" id="UP000663845"/>
    </source>
</evidence>